<dbReference type="OrthoDB" id="2205143at2759"/>
<accession>S2J2X4</accession>
<dbReference type="OMA" id="ANKIEPW"/>
<dbReference type="InterPro" id="IPR013096">
    <property type="entry name" value="Cupin_2"/>
</dbReference>
<keyword evidence="5" id="KW-1185">Reference proteome</keyword>
<evidence type="ECO:0000256" key="1">
    <source>
        <dbReference type="ARBA" id="ARBA00022964"/>
    </source>
</evidence>
<keyword evidence="2" id="KW-0560">Oxidoreductase</keyword>
<reference evidence="5" key="1">
    <citation type="submission" date="2013-05" db="EMBL/GenBank/DDBJ databases">
        <title>The Genome sequence of Mucor circinelloides f. circinelloides 1006PhL.</title>
        <authorList>
            <consortium name="The Broad Institute Genomics Platform"/>
            <person name="Cuomo C."/>
            <person name="Earl A."/>
            <person name="Findley K."/>
            <person name="Lee S.C."/>
            <person name="Walker B."/>
            <person name="Young S."/>
            <person name="Zeng Q."/>
            <person name="Gargeya S."/>
            <person name="Fitzgerald M."/>
            <person name="Haas B."/>
            <person name="Abouelleil A."/>
            <person name="Allen A.W."/>
            <person name="Alvarado L."/>
            <person name="Arachchi H.M."/>
            <person name="Berlin A.M."/>
            <person name="Chapman S.B."/>
            <person name="Gainer-Dewar J."/>
            <person name="Goldberg J."/>
            <person name="Griggs A."/>
            <person name="Gujja S."/>
            <person name="Hansen M."/>
            <person name="Howarth C."/>
            <person name="Imamovic A."/>
            <person name="Ireland A."/>
            <person name="Larimer J."/>
            <person name="McCowan C."/>
            <person name="Murphy C."/>
            <person name="Pearson M."/>
            <person name="Poon T.W."/>
            <person name="Priest M."/>
            <person name="Roberts A."/>
            <person name="Saif S."/>
            <person name="Shea T."/>
            <person name="Sisk P."/>
            <person name="Sykes S."/>
            <person name="Wortman J."/>
            <person name="Nusbaum C."/>
            <person name="Birren B."/>
        </authorList>
    </citation>
    <scope>NUCLEOTIDE SEQUENCE [LARGE SCALE GENOMIC DNA]</scope>
    <source>
        <strain evidence="5">1006PhL</strain>
    </source>
</reference>
<dbReference type="Pfam" id="PF07883">
    <property type="entry name" value="Cupin_2"/>
    <property type="match status" value="1"/>
</dbReference>
<evidence type="ECO:0000259" key="3">
    <source>
        <dbReference type="Pfam" id="PF07883"/>
    </source>
</evidence>
<dbReference type="InterPro" id="IPR014710">
    <property type="entry name" value="RmlC-like_jellyroll"/>
</dbReference>
<dbReference type="AlphaFoldDB" id="S2J2X4"/>
<name>S2J2X4_MUCC1</name>
<evidence type="ECO:0000313" key="4">
    <source>
        <dbReference type="EMBL" id="EPB84376.1"/>
    </source>
</evidence>
<protein>
    <submittedName>
        <fullName evidence="4">Gentisate 1,2-dioxygenase</fullName>
    </submittedName>
</protein>
<dbReference type="InterPro" id="IPR011051">
    <property type="entry name" value="RmlC_Cupin_sf"/>
</dbReference>
<dbReference type="SUPFAM" id="SSF51182">
    <property type="entry name" value="RmlC-like cupins"/>
    <property type="match status" value="1"/>
</dbReference>
<dbReference type="CDD" id="cd02216">
    <property type="entry name" value="cupin_GDO-like_N"/>
    <property type="match status" value="1"/>
</dbReference>
<evidence type="ECO:0000313" key="5">
    <source>
        <dbReference type="Proteomes" id="UP000014254"/>
    </source>
</evidence>
<evidence type="ECO:0000256" key="2">
    <source>
        <dbReference type="ARBA" id="ARBA00023002"/>
    </source>
</evidence>
<dbReference type="VEuPathDB" id="FungiDB:HMPREF1544_08895"/>
<dbReference type="PANTHER" id="PTHR41517:SF1">
    <property type="entry name" value="CUPIN"/>
    <property type="match status" value="1"/>
</dbReference>
<dbReference type="Gene3D" id="2.60.120.10">
    <property type="entry name" value="Jelly Rolls"/>
    <property type="match status" value="2"/>
</dbReference>
<feature type="domain" description="Cupin type-2" evidence="3">
    <location>
        <begin position="89"/>
        <end position="156"/>
    </location>
</feature>
<dbReference type="EMBL" id="KE124041">
    <property type="protein sequence ID" value="EPB84376.1"/>
    <property type="molecule type" value="Genomic_DNA"/>
</dbReference>
<gene>
    <name evidence="4" type="ORF">HMPREF1544_08895</name>
</gene>
<dbReference type="PANTHER" id="PTHR41517">
    <property type="entry name" value="1,2-DIOXYGENASE PROTEIN-RELATED"/>
    <property type="match status" value="1"/>
</dbReference>
<dbReference type="InParanoid" id="S2J2X4"/>
<organism evidence="4 5">
    <name type="scientific">Mucor circinelloides f. circinelloides (strain 1006PhL)</name>
    <name type="common">Mucormycosis agent</name>
    <name type="synonym">Calyptromyces circinelloides</name>
    <dbReference type="NCBI Taxonomy" id="1220926"/>
    <lineage>
        <taxon>Eukaryota</taxon>
        <taxon>Fungi</taxon>
        <taxon>Fungi incertae sedis</taxon>
        <taxon>Mucoromycota</taxon>
        <taxon>Mucoromycotina</taxon>
        <taxon>Mucoromycetes</taxon>
        <taxon>Mucorales</taxon>
        <taxon>Mucorineae</taxon>
        <taxon>Mucoraceae</taxon>
        <taxon>Mucor</taxon>
    </lineage>
</organism>
<dbReference type="InterPro" id="IPR047183">
    <property type="entry name" value="GDO-like"/>
</dbReference>
<keyword evidence="1 4" id="KW-0223">Dioxygenase</keyword>
<dbReference type="STRING" id="1220926.S2J2X4"/>
<dbReference type="eggNOG" id="ENOG502R6B0">
    <property type="taxonomic scope" value="Eukaryota"/>
</dbReference>
<sequence length="322" mass="36880">MLAESNNCNFLKKYDGSHVEPLWTVMEAMVPPHPNPKCVPHLWEYEKIRPALLEAGEKVGEYEAERRVLMLVNPSMKAPYTTDTLYAGLQLINPGETAPAHRHRAFALRFIIEGHRGFTAVEGEKIYMNKGDVILTPPWTWHDHGHEGDDVMIWLDGLDLPIFQNIPVNFAENYQERRYPSEKAENSSLKFSWKPVEEALNAHKLEIPYADYEYKKPDGKPLSNIIGGEAERINASGASATRRQTCSRVIHVYSGQGRTELVDVKGNKVVLEWKSNDTFVVPAWSWVTHHSDHQIDSYLFSFNDKPLQENLGLYMIEHRETL</sequence>
<dbReference type="CDD" id="cd06992">
    <property type="entry name" value="cupin_GDO-like_C"/>
    <property type="match status" value="1"/>
</dbReference>
<dbReference type="Proteomes" id="UP000014254">
    <property type="component" value="Unassembled WGS sequence"/>
</dbReference>
<dbReference type="GO" id="GO:0051213">
    <property type="term" value="F:dioxygenase activity"/>
    <property type="evidence" value="ECO:0007669"/>
    <property type="project" value="UniProtKB-KW"/>
</dbReference>
<proteinExistence type="predicted"/>